<keyword evidence="11" id="KW-0804">Transcription</keyword>
<dbReference type="GO" id="GO:0030246">
    <property type="term" value="F:carbohydrate binding"/>
    <property type="evidence" value="ECO:0007669"/>
    <property type="project" value="InterPro"/>
</dbReference>
<evidence type="ECO:0000256" key="1">
    <source>
        <dbReference type="ARBA" id="ARBA00001096"/>
    </source>
</evidence>
<evidence type="ECO:0000256" key="7">
    <source>
        <dbReference type="ARBA" id="ARBA00022695"/>
    </source>
</evidence>
<dbReference type="Gene3D" id="3.90.920.10">
    <property type="entry name" value="DNA primase, PRIM domain"/>
    <property type="match status" value="1"/>
</dbReference>
<gene>
    <name evidence="13" type="ORF">BGZ70_009739</name>
</gene>
<dbReference type="GO" id="GO:0006269">
    <property type="term" value="P:DNA replication, synthesis of primer"/>
    <property type="evidence" value="ECO:0007669"/>
    <property type="project" value="UniProtKB-KW"/>
</dbReference>
<evidence type="ECO:0000256" key="4">
    <source>
        <dbReference type="ARBA" id="ARBA00022478"/>
    </source>
</evidence>
<dbReference type="InterPro" id="IPR008183">
    <property type="entry name" value="Aldose_1/G6P_1-epimerase"/>
</dbReference>
<keyword evidence="14" id="KW-1185">Reference proteome</keyword>
<dbReference type="GO" id="GO:0003899">
    <property type="term" value="F:DNA-directed RNA polymerase activity"/>
    <property type="evidence" value="ECO:0007669"/>
    <property type="project" value="InterPro"/>
</dbReference>
<dbReference type="SUPFAM" id="SSF56747">
    <property type="entry name" value="Prim-pol domain"/>
    <property type="match status" value="1"/>
</dbReference>
<evidence type="ECO:0000256" key="3">
    <source>
        <dbReference type="ARBA" id="ARBA00009762"/>
    </source>
</evidence>
<keyword evidence="8 12" id="KW-0235">DNA replication</keyword>
<dbReference type="CDD" id="cd09020">
    <property type="entry name" value="D-hex-6-P-epi_like"/>
    <property type="match status" value="1"/>
</dbReference>
<protein>
    <recommendedName>
        <fullName evidence="12">DNA primase</fullName>
        <ecNumber evidence="12">2.7.7.-</ecNumber>
    </recommendedName>
</protein>
<evidence type="ECO:0000313" key="13">
    <source>
        <dbReference type="EMBL" id="KAF9956859.1"/>
    </source>
</evidence>
<comment type="catalytic activity">
    <reaction evidence="1">
        <text>alpha-D-glucose 6-phosphate = beta-D-glucose 6-phosphate</text>
        <dbReference type="Rhea" id="RHEA:16249"/>
        <dbReference type="ChEBI" id="CHEBI:58225"/>
        <dbReference type="ChEBI" id="CHEBI:58247"/>
        <dbReference type="EC" id="5.1.3.15"/>
    </reaction>
</comment>
<dbReference type="FunFam" id="3.90.920.10:FF:000003">
    <property type="entry name" value="DNA primase"/>
    <property type="match status" value="1"/>
</dbReference>
<dbReference type="PANTHER" id="PTHR10536">
    <property type="entry name" value="DNA PRIMASE SMALL SUBUNIT"/>
    <property type="match status" value="1"/>
</dbReference>
<evidence type="ECO:0000256" key="8">
    <source>
        <dbReference type="ARBA" id="ARBA00022705"/>
    </source>
</evidence>
<dbReference type="InterPro" id="IPR002755">
    <property type="entry name" value="DNA_primase_S"/>
</dbReference>
<dbReference type="Pfam" id="PF01896">
    <property type="entry name" value="DNA_primase_S"/>
    <property type="match status" value="1"/>
</dbReference>
<dbReference type="GO" id="GO:0005658">
    <property type="term" value="C:alpha DNA polymerase:primase complex"/>
    <property type="evidence" value="ECO:0007669"/>
    <property type="project" value="UniProtKB-ARBA"/>
</dbReference>
<evidence type="ECO:0000256" key="6">
    <source>
        <dbReference type="ARBA" id="ARBA00022679"/>
    </source>
</evidence>
<dbReference type="GO" id="GO:0005975">
    <property type="term" value="P:carbohydrate metabolic process"/>
    <property type="evidence" value="ECO:0007669"/>
    <property type="project" value="InterPro"/>
</dbReference>
<keyword evidence="10" id="KW-0862">Zinc</keyword>
<dbReference type="NCBIfam" id="TIGR00335">
    <property type="entry name" value="primase_sml"/>
    <property type="match status" value="1"/>
</dbReference>
<keyword evidence="7" id="KW-0548">Nucleotidyltransferase</keyword>
<dbReference type="EC" id="2.7.7.-" evidence="12"/>
<keyword evidence="4 12" id="KW-0240">DNA-directed RNA polymerase</keyword>
<dbReference type="InterPro" id="IPR011013">
    <property type="entry name" value="Gal_mutarotase_sf_dom"/>
</dbReference>
<sequence length="780" mass="88461">MPVSQQSSKTVLTHPSGSSTEIHLFGATLTSWKVNGRERIFLSEKAIVDGSKAIRGGIPLVFPVFGKGKAPHVTASLPQHGFARITRWKLVNSSENQEIVTAQFGLDHSMISEEHRQMWPFDFELVYTVKLSADTLETHLRVQNIGDKAFDFNTLLHTYFLIPDASKVKVIGLSGVNYVDKVLQKSADQEGDVVIRGEVDSVYAKVKSNQIQIPYGSEQGGIQLTKYGLSDIVVWNPWTEKAAGMADFGDEEYHRMICVEAGQVAEFIALAAGGSWEGSQILSLFAIPQHTIIMSDMDIDPKPNGGPHGEPTVEAGQSEGMLDGDEFDDIPDSAWMESETNPAPAEVKNNPFRMPAPAKALIYQNTNADDLVGDMPRQLMLFYRHFFPMKPYYDWLNYNKTPVPSKTFMNREFCFTLIDETYIRFQSYRNVEEFKQELIRLCPAKIDLGAIYNIKPKDKNMIKASSFQPVSKELVFDIDMTDYDEIRTCCSGGEVCPKCWEFMTVAMKIIHAALVDDFGFKHLLWVYSGRRGIHCWIADERARLLNNEQRKSIVSYLEVIKGGAQQGKKVKLPNVMHPSLSRSYETVNEHFRNLLLGSQDILAKPEDWEKVLAIIPDEEVQAQVRAAWEETPGRASEQKWDDLVAIFRDAKAASPKKHQHLELIIRDIKFQLTYPRLDDKVTTDMKHLLKSPFCVHPKTGRVCVPIPIETCESFDPSSPPTVPQLVRELNEYDATHKEGYKLKDWQKTSLREHVEVFRRFVEGIQEDFKQETKQGDVLAF</sequence>
<keyword evidence="9" id="KW-0479">Metal-binding</keyword>
<evidence type="ECO:0000256" key="11">
    <source>
        <dbReference type="ARBA" id="ARBA00023163"/>
    </source>
</evidence>
<evidence type="ECO:0000256" key="2">
    <source>
        <dbReference type="ARBA" id="ARBA00005866"/>
    </source>
</evidence>
<name>A0A9P6M0E0_MORAP</name>
<dbReference type="Gene3D" id="2.70.98.10">
    <property type="match status" value="1"/>
</dbReference>
<dbReference type="EMBL" id="JAAAHY010000813">
    <property type="protein sequence ID" value="KAF9956859.1"/>
    <property type="molecule type" value="Genomic_DNA"/>
</dbReference>
<comment type="similarity">
    <text evidence="3 12">Belongs to the eukaryotic-type primase small subunit family.</text>
</comment>
<dbReference type="OrthoDB" id="19606at2759"/>
<evidence type="ECO:0000256" key="10">
    <source>
        <dbReference type="ARBA" id="ARBA00022833"/>
    </source>
</evidence>
<dbReference type="AlphaFoldDB" id="A0A9P6M0E0"/>
<dbReference type="InterPro" id="IPR025532">
    <property type="entry name" value="G6P_1-epimerase"/>
</dbReference>
<organism evidence="13 14">
    <name type="scientific">Mortierella alpina</name>
    <name type="common">Oleaginous fungus</name>
    <name type="synonym">Mortierella renispora</name>
    <dbReference type="NCBI Taxonomy" id="64518"/>
    <lineage>
        <taxon>Eukaryota</taxon>
        <taxon>Fungi</taxon>
        <taxon>Fungi incertae sedis</taxon>
        <taxon>Mucoromycota</taxon>
        <taxon>Mortierellomycotina</taxon>
        <taxon>Mortierellomycetes</taxon>
        <taxon>Mortierellales</taxon>
        <taxon>Mortierellaceae</taxon>
        <taxon>Mortierella</taxon>
    </lineage>
</organism>
<dbReference type="SUPFAM" id="SSF74650">
    <property type="entry name" value="Galactose mutarotase-like"/>
    <property type="match status" value="1"/>
</dbReference>
<keyword evidence="5 12" id="KW-0639">Primosome</keyword>
<evidence type="ECO:0000256" key="9">
    <source>
        <dbReference type="ARBA" id="ARBA00022723"/>
    </source>
</evidence>
<comment type="similarity">
    <text evidence="2">Belongs to the glucose-6-phosphate 1-epimerase family.</text>
</comment>
<accession>A0A9P6M0E0</accession>
<reference evidence="13" key="1">
    <citation type="journal article" date="2020" name="Fungal Divers.">
        <title>Resolving the Mortierellaceae phylogeny through synthesis of multi-gene phylogenetics and phylogenomics.</title>
        <authorList>
            <person name="Vandepol N."/>
            <person name="Liber J."/>
            <person name="Desiro A."/>
            <person name="Na H."/>
            <person name="Kennedy M."/>
            <person name="Barry K."/>
            <person name="Grigoriev I.V."/>
            <person name="Miller A.N."/>
            <person name="O'Donnell K."/>
            <person name="Stajich J.E."/>
            <person name="Bonito G."/>
        </authorList>
    </citation>
    <scope>NUCLEOTIDE SEQUENCE</scope>
    <source>
        <strain evidence="13">CK1249</strain>
    </source>
</reference>
<evidence type="ECO:0000313" key="14">
    <source>
        <dbReference type="Proteomes" id="UP000738359"/>
    </source>
</evidence>
<evidence type="ECO:0000256" key="12">
    <source>
        <dbReference type="RuleBase" id="RU003514"/>
    </source>
</evidence>
<dbReference type="Pfam" id="PF01263">
    <property type="entry name" value="Aldose_epim"/>
    <property type="match status" value="1"/>
</dbReference>
<dbReference type="Proteomes" id="UP000738359">
    <property type="component" value="Unassembled WGS sequence"/>
</dbReference>
<dbReference type="InterPro" id="IPR014052">
    <property type="entry name" value="DNA_primase_ssu_euk/arc"/>
</dbReference>
<keyword evidence="6 12" id="KW-0808">Transferase</keyword>
<evidence type="ECO:0000256" key="5">
    <source>
        <dbReference type="ARBA" id="ARBA00022515"/>
    </source>
</evidence>
<dbReference type="CDD" id="cd04860">
    <property type="entry name" value="AE_Prim_S"/>
    <property type="match status" value="1"/>
</dbReference>
<comment type="caution">
    <text evidence="13">The sequence shown here is derived from an EMBL/GenBank/DDBJ whole genome shotgun (WGS) entry which is preliminary data.</text>
</comment>
<dbReference type="GO" id="GO:0046872">
    <property type="term" value="F:metal ion binding"/>
    <property type="evidence" value="ECO:0007669"/>
    <property type="project" value="UniProtKB-KW"/>
</dbReference>
<dbReference type="GO" id="GO:0047938">
    <property type="term" value="F:glucose-6-phosphate 1-epimerase activity"/>
    <property type="evidence" value="ECO:0007669"/>
    <property type="project" value="UniProtKB-EC"/>
</dbReference>
<proteinExistence type="inferred from homology"/>
<dbReference type="InterPro" id="IPR014718">
    <property type="entry name" value="GH-type_carb-bd"/>
</dbReference>